<comment type="caution">
    <text evidence="1">The sequence shown here is derived from an EMBL/GenBank/DDBJ whole genome shotgun (WGS) entry which is preliminary data.</text>
</comment>
<sequence>MRLYQHSARCPIALRSFLDCNPTYWCFIPLVWSEAVAENDIHWHGASNIDPT</sequence>
<gene>
    <name evidence="1" type="ORF">QYT958_LOCUS48835</name>
</gene>
<protein>
    <submittedName>
        <fullName evidence="1">Uncharacterized protein</fullName>
    </submittedName>
</protein>
<evidence type="ECO:0000313" key="2">
    <source>
        <dbReference type="Proteomes" id="UP000663848"/>
    </source>
</evidence>
<name>A0A822GLA4_9BILA</name>
<organism evidence="1 2">
    <name type="scientific">Rotaria socialis</name>
    <dbReference type="NCBI Taxonomy" id="392032"/>
    <lineage>
        <taxon>Eukaryota</taxon>
        <taxon>Metazoa</taxon>
        <taxon>Spiralia</taxon>
        <taxon>Gnathifera</taxon>
        <taxon>Rotifera</taxon>
        <taxon>Eurotatoria</taxon>
        <taxon>Bdelloidea</taxon>
        <taxon>Philodinida</taxon>
        <taxon>Philodinidae</taxon>
        <taxon>Rotaria</taxon>
    </lineage>
</organism>
<accession>A0A822GLA4</accession>
<dbReference type="Proteomes" id="UP000663848">
    <property type="component" value="Unassembled WGS sequence"/>
</dbReference>
<dbReference type="EMBL" id="CAJOBR010103248">
    <property type="protein sequence ID" value="CAF5154493.1"/>
    <property type="molecule type" value="Genomic_DNA"/>
</dbReference>
<feature type="non-terminal residue" evidence="1">
    <location>
        <position position="52"/>
    </location>
</feature>
<proteinExistence type="predicted"/>
<reference evidence="1" key="1">
    <citation type="submission" date="2021-02" db="EMBL/GenBank/DDBJ databases">
        <authorList>
            <person name="Nowell W R."/>
        </authorList>
    </citation>
    <scope>NUCLEOTIDE SEQUENCE</scope>
</reference>
<evidence type="ECO:0000313" key="1">
    <source>
        <dbReference type="EMBL" id="CAF5154493.1"/>
    </source>
</evidence>
<dbReference type="AlphaFoldDB" id="A0A822GLA4"/>